<keyword evidence="3" id="KW-1185">Reference proteome</keyword>
<feature type="chain" id="PRO_5035473428" evidence="1">
    <location>
        <begin position="27"/>
        <end position="76"/>
    </location>
</feature>
<organism evidence="2 3">
    <name type="scientific">Rhamnella rubrinervis</name>
    <dbReference type="NCBI Taxonomy" id="2594499"/>
    <lineage>
        <taxon>Eukaryota</taxon>
        <taxon>Viridiplantae</taxon>
        <taxon>Streptophyta</taxon>
        <taxon>Embryophyta</taxon>
        <taxon>Tracheophyta</taxon>
        <taxon>Spermatophyta</taxon>
        <taxon>Magnoliopsida</taxon>
        <taxon>eudicotyledons</taxon>
        <taxon>Gunneridae</taxon>
        <taxon>Pentapetalae</taxon>
        <taxon>rosids</taxon>
        <taxon>fabids</taxon>
        <taxon>Rosales</taxon>
        <taxon>Rhamnaceae</taxon>
        <taxon>rhamnoid group</taxon>
        <taxon>Rhamneae</taxon>
        <taxon>Rhamnella</taxon>
    </lineage>
</organism>
<name>A0A8K0MS05_9ROSA</name>
<sequence length="76" mass="7925">MESSKFSLVLRLLVVALVLLGSVVNGREVSEFPTAAYFADGDTTTHVVSSLDVSAKVKYAIGGSNNPTTSSSSVVF</sequence>
<protein>
    <submittedName>
        <fullName evidence="2">Uncharacterized protein</fullName>
    </submittedName>
</protein>
<comment type="caution">
    <text evidence="2">The sequence shown here is derived from an EMBL/GenBank/DDBJ whole genome shotgun (WGS) entry which is preliminary data.</text>
</comment>
<evidence type="ECO:0000313" key="3">
    <source>
        <dbReference type="Proteomes" id="UP000796880"/>
    </source>
</evidence>
<dbReference type="Proteomes" id="UP000796880">
    <property type="component" value="Unassembled WGS sequence"/>
</dbReference>
<evidence type="ECO:0000256" key="1">
    <source>
        <dbReference type="SAM" id="SignalP"/>
    </source>
</evidence>
<dbReference type="EMBL" id="VOIH02000001">
    <property type="protein sequence ID" value="KAF3455869.1"/>
    <property type="molecule type" value="Genomic_DNA"/>
</dbReference>
<keyword evidence="1" id="KW-0732">Signal</keyword>
<reference evidence="2" key="1">
    <citation type="submission" date="2020-03" db="EMBL/GenBank/DDBJ databases">
        <title>A high-quality chromosome-level genome assembly of a woody plant with both climbing and erect habits, Rhamnella rubrinervis.</title>
        <authorList>
            <person name="Lu Z."/>
            <person name="Yang Y."/>
            <person name="Zhu X."/>
            <person name="Sun Y."/>
        </authorList>
    </citation>
    <scope>NUCLEOTIDE SEQUENCE</scope>
    <source>
        <strain evidence="2">BYM</strain>
        <tissue evidence="2">Leaf</tissue>
    </source>
</reference>
<feature type="signal peptide" evidence="1">
    <location>
        <begin position="1"/>
        <end position="26"/>
    </location>
</feature>
<evidence type="ECO:0000313" key="2">
    <source>
        <dbReference type="EMBL" id="KAF3455869.1"/>
    </source>
</evidence>
<proteinExistence type="predicted"/>
<gene>
    <name evidence="2" type="ORF">FNV43_RR00511</name>
</gene>
<dbReference type="AlphaFoldDB" id="A0A8K0MS05"/>
<accession>A0A8K0MS05</accession>